<feature type="domain" description="SH3b" evidence="3">
    <location>
        <begin position="635"/>
        <end position="701"/>
    </location>
</feature>
<accession>A0ABT7LS76</accession>
<name>A0ABT7LS76_9STRE</name>
<dbReference type="Proteomes" id="UP001529255">
    <property type="component" value="Unassembled WGS sequence"/>
</dbReference>
<protein>
    <submittedName>
        <fullName evidence="4">SH3 domain-containing protein</fullName>
    </submittedName>
</protein>
<feature type="domain" description="SH3b" evidence="3">
    <location>
        <begin position="457"/>
        <end position="523"/>
    </location>
</feature>
<dbReference type="NCBIfam" id="TIGR01168">
    <property type="entry name" value="YSIRK_signal"/>
    <property type="match status" value="1"/>
</dbReference>
<reference evidence="4 5" key="1">
    <citation type="submission" date="2023-06" db="EMBL/GenBank/DDBJ databases">
        <title>A potential novel species of Streptococcus isolated from human milk sample.</title>
        <authorList>
            <person name="Nguyen H.V."/>
            <person name="Trinh A.T.V."/>
            <person name="Hoang A.T.L."/>
            <person name="Bui L.N.H."/>
            <person name="Tran Q.T.L."/>
            <person name="Trinh T."/>
        </authorList>
    </citation>
    <scope>NUCLEOTIDE SEQUENCE [LARGE SCALE GENOMIC DNA]</scope>
    <source>
        <strain evidence="4 5">VTCC 12812</strain>
    </source>
</reference>
<dbReference type="Gene3D" id="2.60.40.3760">
    <property type="match status" value="3"/>
</dbReference>
<feature type="region of interest" description="Disordered" evidence="2">
    <location>
        <begin position="75"/>
        <end position="96"/>
    </location>
</feature>
<keyword evidence="1" id="KW-0732">Signal</keyword>
<dbReference type="Gene3D" id="2.30.30.40">
    <property type="entry name" value="SH3 Domains"/>
    <property type="match status" value="8"/>
</dbReference>
<dbReference type="InterPro" id="IPR005877">
    <property type="entry name" value="YSIRK_signal_dom"/>
</dbReference>
<dbReference type="InterPro" id="IPR003646">
    <property type="entry name" value="SH3-like_bac-type"/>
</dbReference>
<evidence type="ECO:0000313" key="4">
    <source>
        <dbReference type="EMBL" id="MDL5043502.1"/>
    </source>
</evidence>
<feature type="domain" description="SH3b" evidence="3">
    <location>
        <begin position="191"/>
        <end position="258"/>
    </location>
</feature>
<feature type="domain" description="SH3b" evidence="3">
    <location>
        <begin position="971"/>
        <end position="1036"/>
    </location>
</feature>
<feature type="compositionally biased region" description="Polar residues" evidence="2">
    <location>
        <begin position="964"/>
        <end position="974"/>
    </location>
</feature>
<feature type="domain" description="SH3b" evidence="3">
    <location>
        <begin position="273"/>
        <end position="340"/>
    </location>
</feature>
<feature type="region of interest" description="Disordered" evidence="2">
    <location>
        <begin position="959"/>
        <end position="978"/>
    </location>
</feature>
<feature type="compositionally biased region" description="Basic and acidic residues" evidence="2">
    <location>
        <begin position="150"/>
        <end position="170"/>
    </location>
</feature>
<proteinExistence type="predicted"/>
<dbReference type="Pfam" id="PF04650">
    <property type="entry name" value="YSIRK_signal"/>
    <property type="match status" value="1"/>
</dbReference>
<sequence length="1108" mass="120799">MRKANVIKERQRYSIRKYSFGAASVLIGASLMLGGHALAQEQANGTGSITDYEVTVNNSEAPQIDQATSEAVTDVLNQPASRSEAPRPKLVSSEVASSEASSVVVSEAASLEVPAEVAQSASTVASVASSEVASPRYEVSSVASSEVASETDRSATSEVAEVRGTDREAVDTPQPGVDGPVTADGSLDIPSNGTYYFRRTTEIRTAPIMDIKPTFVFSAGDHVIYDKVLKRDNHQWISYIGYDYERYYADIAALKTETTSSTTEATRDETIPERGTYYFTKPADVKNQPSLTAKTEFNFDPGMSVNYDRSLLADNHRWISYVSYNGTRRYVDLGATVEAVAKPRGDIAIESHDNGDFSVVISNVSDQNGVLGVSVPIWSEKNGQDDIIWYNATRLNNGNYKVNVSLSDHKNERGLYNVHLYYVETNGKLVGVGGTTYTVPAKVEETHTTTSYSLPDAGTYTFKERSSIKAEPRVASPELAYYDAGMSVNYDKIVSGDGYQWLSYLSYNGNRRYVAVAKLAQQESKPSGTINIENLSNLGFDVHITNVSGGDKAIQGVSVPVWTVKDGQDDLVWHQADRQSDGSYKVRINVSDHKSEAGEYIVHLYYVQDGKMVGIGGTSTTVPVQNATRHNLPASGSYTFTARSGIKTQPLVANPDVSYYDAGMSVNYDKVVNNDGYTWLSYLSYSGNRFYVAIAPTSVTKPVEQPVQPSTPSSGTYTFKERSSIKAEPSVVSPELAYYDAGMSVNYDKIVSGDGYQWLSYLSFNGNRRYVAVAKLAQQESKPSGTINIENLSNLGFDVHITNVSGGDKAIQGVSVPVWTAKDGQDDLVWHQADRQSDGSYKVRINVSDHKAEAGEYIVHLYYVQDGKMVGIGGTSTTVPVQNATRHNLPASGSYTFTARTGIKTQPLVANPDVSYYDAGMSVNYDKVVNNDGYTWLSYLSYSGQRFYVAIAPTSVTKPVEQPVQPSTPSSGTYTFKERSSIKAEPSVASPELAYYDAGMSVNYDRLVTADGHTWLSYLSRGGSRRYISIDGKATAVAQPTSPSLAATGTYTFTQPSSIKTQPSVASPELAYYDKGMSVRYDKVLTADGHTWLSYVTYSGARRYVDIS</sequence>
<comment type="caution">
    <text evidence="4">The sequence shown here is derived from an EMBL/GenBank/DDBJ whole genome shotgun (WGS) entry which is preliminary data.</text>
</comment>
<evidence type="ECO:0000313" key="5">
    <source>
        <dbReference type="Proteomes" id="UP001529255"/>
    </source>
</evidence>
<dbReference type="RefSeq" id="WP_285955887.1">
    <property type="nucleotide sequence ID" value="NZ_JASUZV010000006.1"/>
</dbReference>
<evidence type="ECO:0000256" key="2">
    <source>
        <dbReference type="SAM" id="MobiDB-lite"/>
    </source>
</evidence>
<gene>
    <name evidence="4" type="ORF">QRD39_05170</name>
</gene>
<dbReference type="Pfam" id="PF08481">
    <property type="entry name" value="GBS_Bsp-like"/>
    <property type="match status" value="3"/>
</dbReference>
<feature type="region of interest" description="Disordered" evidence="2">
    <location>
        <begin position="140"/>
        <end position="185"/>
    </location>
</feature>
<keyword evidence="5" id="KW-1185">Reference proteome</keyword>
<evidence type="ECO:0000256" key="1">
    <source>
        <dbReference type="ARBA" id="ARBA00022729"/>
    </source>
</evidence>
<organism evidence="4 5">
    <name type="scientific">Streptococcus raffinosi</name>
    <dbReference type="NCBI Taxonomy" id="3053355"/>
    <lineage>
        <taxon>Bacteria</taxon>
        <taxon>Bacillati</taxon>
        <taxon>Bacillota</taxon>
        <taxon>Bacilli</taxon>
        <taxon>Lactobacillales</taxon>
        <taxon>Streptococcaceae</taxon>
        <taxon>Streptococcus</taxon>
    </lineage>
</organism>
<dbReference type="Pfam" id="PF08460">
    <property type="entry name" value="SH3_5"/>
    <property type="match status" value="8"/>
</dbReference>
<dbReference type="SMART" id="SM00287">
    <property type="entry name" value="SH3b"/>
    <property type="match status" value="8"/>
</dbReference>
<evidence type="ECO:0000259" key="3">
    <source>
        <dbReference type="SMART" id="SM00287"/>
    </source>
</evidence>
<feature type="domain" description="SH3b" evidence="3">
    <location>
        <begin position="892"/>
        <end position="958"/>
    </location>
</feature>
<feature type="domain" description="SH3b" evidence="3">
    <location>
        <begin position="1048"/>
        <end position="1108"/>
    </location>
</feature>
<feature type="domain" description="SH3b" evidence="3">
    <location>
        <begin position="714"/>
        <end position="780"/>
    </location>
</feature>
<dbReference type="InterPro" id="IPR013688">
    <property type="entry name" value="GBS_Bsp-like"/>
</dbReference>
<dbReference type="EMBL" id="JASUZV010000006">
    <property type="protein sequence ID" value="MDL5043502.1"/>
    <property type="molecule type" value="Genomic_DNA"/>
</dbReference>